<dbReference type="EMBL" id="WBOF01000001">
    <property type="protein sequence ID" value="MQS15471.1"/>
    <property type="molecule type" value="Genomic_DNA"/>
</dbReference>
<dbReference type="OrthoDB" id="4340197at2"/>
<name>A0A6N7KVI8_9ACTN</name>
<dbReference type="Proteomes" id="UP000450000">
    <property type="component" value="Unassembled WGS sequence"/>
</dbReference>
<protein>
    <submittedName>
        <fullName evidence="2">Uncharacterized protein</fullName>
    </submittedName>
</protein>
<sequence>MVSDQQQLQRGYFLREAAALQRTNTDGARRLTRIAFPAAESPDDAPLVLVTTSGPGSSTTTLRLAATATRDDLYAALADEGGGWAAPDPEPLTRLPRTAPEPPLLVYADLLDDLGDLLFTLTGYPADVGRPDIAAGLDAVGLTGETTATVEVTALGAAHRIRIPLDSGVPLVAVPLEIAEHLLKVPRASSGEEPGPDWDYPVSPTKG</sequence>
<feature type="region of interest" description="Disordered" evidence="1">
    <location>
        <begin position="187"/>
        <end position="207"/>
    </location>
</feature>
<reference evidence="2 3" key="1">
    <citation type="submission" date="2019-09" db="EMBL/GenBank/DDBJ databases">
        <title>Genome Sequences of Streptomyces kaniharaensis ATCC 21070.</title>
        <authorList>
            <person name="Zhu W."/>
            <person name="De Crecy-Lagard V."/>
            <person name="Richards N.G."/>
        </authorList>
    </citation>
    <scope>NUCLEOTIDE SEQUENCE [LARGE SCALE GENOMIC DNA]</scope>
    <source>
        <strain evidence="2 3">SF-557</strain>
    </source>
</reference>
<proteinExistence type="predicted"/>
<evidence type="ECO:0000313" key="2">
    <source>
        <dbReference type="EMBL" id="MQS15471.1"/>
    </source>
</evidence>
<dbReference type="RefSeq" id="WP_153465017.1">
    <property type="nucleotide sequence ID" value="NZ_WBOF01000001.1"/>
</dbReference>
<organism evidence="2 3">
    <name type="scientific">Streptomyces kaniharaensis</name>
    <dbReference type="NCBI Taxonomy" id="212423"/>
    <lineage>
        <taxon>Bacteria</taxon>
        <taxon>Bacillati</taxon>
        <taxon>Actinomycetota</taxon>
        <taxon>Actinomycetes</taxon>
        <taxon>Kitasatosporales</taxon>
        <taxon>Streptomycetaceae</taxon>
        <taxon>Streptomyces</taxon>
    </lineage>
</organism>
<evidence type="ECO:0000313" key="3">
    <source>
        <dbReference type="Proteomes" id="UP000450000"/>
    </source>
</evidence>
<comment type="caution">
    <text evidence="2">The sequence shown here is derived from an EMBL/GenBank/DDBJ whole genome shotgun (WGS) entry which is preliminary data.</text>
</comment>
<gene>
    <name evidence="2" type="ORF">F7Q99_25175</name>
</gene>
<keyword evidence="3" id="KW-1185">Reference proteome</keyword>
<accession>A0A6N7KVI8</accession>
<evidence type="ECO:0000256" key="1">
    <source>
        <dbReference type="SAM" id="MobiDB-lite"/>
    </source>
</evidence>
<dbReference type="AlphaFoldDB" id="A0A6N7KVI8"/>